<dbReference type="InterPro" id="IPR050194">
    <property type="entry name" value="Glycosyltransferase_grp1"/>
</dbReference>
<dbReference type="InterPro" id="IPR028098">
    <property type="entry name" value="Glyco_trans_4-like_N"/>
</dbReference>
<feature type="domain" description="Glycosyl transferase family 1" evidence="4">
    <location>
        <begin position="303"/>
        <end position="436"/>
    </location>
</feature>
<dbReference type="EMBL" id="FMSP01000005">
    <property type="protein sequence ID" value="SCV70491.1"/>
    <property type="molecule type" value="Genomic_DNA"/>
</dbReference>
<keyword evidence="1" id="KW-0808">Transferase</keyword>
<dbReference type="AlphaFoldDB" id="A0A238FEG5"/>
<evidence type="ECO:0000259" key="5">
    <source>
        <dbReference type="Pfam" id="PF13439"/>
    </source>
</evidence>
<dbReference type="Pfam" id="PF13439">
    <property type="entry name" value="Glyco_transf_4"/>
    <property type="match status" value="1"/>
</dbReference>
<evidence type="ECO:0000256" key="1">
    <source>
        <dbReference type="ARBA" id="ARBA00022676"/>
    </source>
</evidence>
<keyword evidence="3" id="KW-0812">Transmembrane</keyword>
<keyword evidence="3" id="KW-0472">Membrane</keyword>
<dbReference type="CDD" id="cd03814">
    <property type="entry name" value="GT4-like"/>
    <property type="match status" value="1"/>
</dbReference>
<feature type="compositionally biased region" description="Low complexity" evidence="2">
    <location>
        <begin position="556"/>
        <end position="573"/>
    </location>
</feature>
<keyword evidence="3" id="KW-1133">Transmembrane helix</keyword>
<dbReference type="PANTHER" id="PTHR45947">
    <property type="entry name" value="SULFOQUINOVOSYL TRANSFERASE SQD2"/>
    <property type="match status" value="1"/>
</dbReference>
<dbReference type="InterPro" id="IPR001296">
    <property type="entry name" value="Glyco_trans_1"/>
</dbReference>
<dbReference type="Gene3D" id="3.40.50.2000">
    <property type="entry name" value="Glycogen Phosphorylase B"/>
    <property type="match status" value="2"/>
</dbReference>
<sequence length="696" mass="75270">MAPLGLPNQQQETDHTPFGGGGGVAPRTEFGIGGTGARTQLSGRDLDALEKAGGVDARVDGSERQSLRIAIVTENFLPKVDGVTRTLAMLLEHLQKEGHEALVLGPDSGMTSYAGHEVVGTKGLPLLGVYKGLALNFIRPLFIAKLREFQPDVIQFVDPIWLCAQVIPVVQYYLPNVPLLTSYHTNLAMYATLFGFSWLTPTIWSLQRNLHSRCSLTFSPSQSTARMLTSQGFNNVRLWPRGVNTRLFRPEARDFNLRQSWSAEPESSRLSSSSSSDSISLSFASHRSSLDLDPPPYSSLASGSPQSKVVLLYVGRISWEKNLRLLVEASRGLEKPSEDGTRPACQLVFVGDGPSRPDLENLCTQYGLGAVFMGYRKGEELAAAYASADIFAFPSWTETFGQVVLESLASGLPVVGLRAEGVCDLVEHGRTGLLLDLDKLVPASQRPAALADPNEFKPLPTNPHKLVGSSSPTFPLAVSMYREMLVELASDHARRHAMGQAAHGDAATRSWHAAMEMLIDGYRELARPVASDPETIDDKTSLGLSRTSTLDLDIVSGETPGTGEPETSSETTTALATRRPKRMLRFGGVLRRTGGRLREGSMGGPTIPSWLGGASRIVEATSSSRMVSMSGGSESLSTSLGAGSKRAGSLQAMRRVLKVILLSWVAYIVALCMLGTEPIRRIAPSRSLAKMMVFFR</sequence>
<dbReference type="STRING" id="269621.A0A238FEG5"/>
<feature type="region of interest" description="Disordered" evidence="2">
    <location>
        <begin position="556"/>
        <end position="575"/>
    </location>
</feature>
<dbReference type="OrthoDB" id="2536197at2759"/>
<accession>A0A238FEG5</accession>
<keyword evidence="1" id="KW-0328">Glycosyltransferase</keyword>
<organism evidence="6 7">
    <name type="scientific">Microbotryum intermedium</name>
    <dbReference type="NCBI Taxonomy" id="269621"/>
    <lineage>
        <taxon>Eukaryota</taxon>
        <taxon>Fungi</taxon>
        <taxon>Dikarya</taxon>
        <taxon>Basidiomycota</taxon>
        <taxon>Pucciniomycotina</taxon>
        <taxon>Microbotryomycetes</taxon>
        <taxon>Microbotryales</taxon>
        <taxon>Microbotryaceae</taxon>
        <taxon>Microbotryum</taxon>
    </lineage>
</organism>
<feature type="region of interest" description="Disordered" evidence="2">
    <location>
        <begin position="1"/>
        <end position="38"/>
    </location>
</feature>
<dbReference type="Proteomes" id="UP000198372">
    <property type="component" value="Unassembled WGS sequence"/>
</dbReference>
<evidence type="ECO:0000259" key="4">
    <source>
        <dbReference type="Pfam" id="PF00534"/>
    </source>
</evidence>
<dbReference type="GO" id="GO:0016757">
    <property type="term" value="F:glycosyltransferase activity"/>
    <property type="evidence" value="ECO:0007669"/>
    <property type="project" value="UniProtKB-KW"/>
</dbReference>
<feature type="domain" description="Glycosyltransferase subfamily 4-like N-terminal" evidence="5">
    <location>
        <begin position="80"/>
        <end position="246"/>
    </location>
</feature>
<feature type="transmembrane region" description="Helical" evidence="3">
    <location>
        <begin position="656"/>
        <end position="676"/>
    </location>
</feature>
<evidence type="ECO:0000313" key="6">
    <source>
        <dbReference type="EMBL" id="SCV70491.1"/>
    </source>
</evidence>
<evidence type="ECO:0000256" key="2">
    <source>
        <dbReference type="SAM" id="MobiDB-lite"/>
    </source>
</evidence>
<evidence type="ECO:0000313" key="7">
    <source>
        <dbReference type="Proteomes" id="UP000198372"/>
    </source>
</evidence>
<protein>
    <submittedName>
        <fullName evidence="6">BQ2448_1885 protein</fullName>
    </submittedName>
</protein>
<evidence type="ECO:0000256" key="3">
    <source>
        <dbReference type="SAM" id="Phobius"/>
    </source>
</evidence>
<dbReference type="PANTHER" id="PTHR45947:SF3">
    <property type="entry name" value="SULFOQUINOVOSYL TRANSFERASE SQD2"/>
    <property type="match status" value="1"/>
</dbReference>
<reference evidence="7" key="1">
    <citation type="submission" date="2016-09" db="EMBL/GenBank/DDBJ databases">
        <authorList>
            <person name="Jeantristanb JTB J.-T."/>
            <person name="Ricardo R."/>
        </authorList>
    </citation>
    <scope>NUCLEOTIDE SEQUENCE [LARGE SCALE GENOMIC DNA]</scope>
</reference>
<keyword evidence="7" id="KW-1185">Reference proteome</keyword>
<dbReference type="SUPFAM" id="SSF53756">
    <property type="entry name" value="UDP-Glycosyltransferase/glycogen phosphorylase"/>
    <property type="match status" value="1"/>
</dbReference>
<name>A0A238FEG5_9BASI</name>
<proteinExistence type="predicted"/>
<dbReference type="Pfam" id="PF00534">
    <property type="entry name" value="Glycos_transf_1"/>
    <property type="match status" value="1"/>
</dbReference>
<gene>
    <name evidence="6" type="ORF">BQ2448_1885</name>
</gene>